<dbReference type="PANTHER" id="PTHR34987">
    <property type="entry name" value="C, PUTATIVE (AFU_ORTHOLOGUE AFUA_3G02880)-RELATED"/>
    <property type="match status" value="1"/>
</dbReference>
<evidence type="ECO:0000259" key="1">
    <source>
        <dbReference type="Pfam" id="PF17389"/>
    </source>
</evidence>
<dbReference type="EMBL" id="BARW01001547">
    <property type="protein sequence ID" value="GAI60968.1"/>
    <property type="molecule type" value="Genomic_DNA"/>
</dbReference>
<dbReference type="InterPro" id="IPR035396">
    <property type="entry name" value="Bac_rhamnosid6H"/>
</dbReference>
<reference evidence="2" key="1">
    <citation type="journal article" date="2014" name="Front. Microbiol.">
        <title>High frequency of phylogenetically diverse reductive dehalogenase-homologous genes in deep subseafloor sedimentary metagenomes.</title>
        <authorList>
            <person name="Kawai M."/>
            <person name="Futagami T."/>
            <person name="Toyoda A."/>
            <person name="Takaki Y."/>
            <person name="Nishi S."/>
            <person name="Hori S."/>
            <person name="Arai W."/>
            <person name="Tsubouchi T."/>
            <person name="Morono Y."/>
            <person name="Uchiyama I."/>
            <person name="Ito T."/>
            <person name="Fujiyama A."/>
            <person name="Inagaki F."/>
            <person name="Takami H."/>
        </authorList>
    </citation>
    <scope>NUCLEOTIDE SEQUENCE</scope>
    <source>
        <strain evidence="2">Expedition CK06-06</strain>
    </source>
</reference>
<gene>
    <name evidence="2" type="ORF">S12H4_04861</name>
</gene>
<feature type="non-terminal residue" evidence="2">
    <location>
        <position position="1"/>
    </location>
</feature>
<dbReference type="PANTHER" id="PTHR34987:SF2">
    <property type="entry name" value="B, PUTATIVE (AFU_ORTHOLOGUE AFUA_7G05040)-RELATED"/>
    <property type="match status" value="1"/>
</dbReference>
<dbReference type="InterPro" id="IPR008928">
    <property type="entry name" value="6-hairpin_glycosidase_sf"/>
</dbReference>
<dbReference type="Gene3D" id="2.60.120.260">
    <property type="entry name" value="Galactose-binding domain-like"/>
    <property type="match status" value="1"/>
</dbReference>
<feature type="domain" description="Alpha-L-rhamnosidase six-hairpin glycosidase" evidence="1">
    <location>
        <begin position="132"/>
        <end position="453"/>
    </location>
</feature>
<dbReference type="SUPFAM" id="SSF48208">
    <property type="entry name" value="Six-hairpin glycosidases"/>
    <property type="match status" value="1"/>
</dbReference>
<sequence length="496" mass="56761">VNTVIPAQTKVSILLDNDIHTTGFPELVTSKGKGAKIKITYAEALFLDGNSGAGSADDHFSPGDRKGNRNIIEGKSILGYYDRFTADGGNLRRYKSLSRRTFRYVQLDIETLDDALVINDYYNIKTTYPFDERAIFKSNNPQLEKIWEAAWRTIENSSGENFFDPYYEQLNYIGDARIESMVSLYVSGDDRLMRKSIQQFDNSRLPNGLTQSRYPSYIVQVIPTYSLLWIGMIHDYMMYSDDPEFIRQFLPGIKTVLGWFADKVDSTGMLTDLEWWNFTDWAEGFANGIPPGADNGYSANVALQYVYALQNAADIFKYFGYSAEEEKYNTQKRAIQQITFEKCYHRGSGLIAETPEKKLFSQHTNIWAILTNTVPEDQQRKLMEKILEKENLIQCTVYFKFYLFRALQKTGMGNKYLELLGPWDHMLEKGMTTFGERDINPRSECHGWSASPCFDLLHTVAGIFPEKPGFETVIIQPNLGELQSIEVAFPHPKGMI</sequence>
<protein>
    <recommendedName>
        <fullName evidence="1">Alpha-L-rhamnosidase six-hairpin glycosidase domain-containing protein</fullName>
    </recommendedName>
</protein>
<dbReference type="AlphaFoldDB" id="X1PYI2"/>
<organism evidence="2">
    <name type="scientific">marine sediment metagenome</name>
    <dbReference type="NCBI Taxonomy" id="412755"/>
    <lineage>
        <taxon>unclassified sequences</taxon>
        <taxon>metagenomes</taxon>
        <taxon>ecological metagenomes</taxon>
    </lineage>
</organism>
<evidence type="ECO:0000313" key="2">
    <source>
        <dbReference type="EMBL" id="GAI60968.1"/>
    </source>
</evidence>
<name>X1PYI2_9ZZZZ</name>
<dbReference type="Pfam" id="PF17389">
    <property type="entry name" value="Bac_rhamnosid6H"/>
    <property type="match status" value="1"/>
</dbReference>
<dbReference type="Gene3D" id="2.60.420.10">
    <property type="entry name" value="Maltose phosphorylase, domain 3"/>
    <property type="match status" value="1"/>
</dbReference>
<accession>X1PYI2</accession>
<dbReference type="Gene3D" id="1.50.10.10">
    <property type="match status" value="1"/>
</dbReference>
<feature type="non-terminal residue" evidence="2">
    <location>
        <position position="496"/>
    </location>
</feature>
<proteinExistence type="predicted"/>
<comment type="caution">
    <text evidence="2">The sequence shown here is derived from an EMBL/GenBank/DDBJ whole genome shotgun (WGS) entry which is preliminary data.</text>
</comment>
<dbReference type="GO" id="GO:0005975">
    <property type="term" value="P:carbohydrate metabolic process"/>
    <property type="evidence" value="ECO:0007669"/>
    <property type="project" value="InterPro"/>
</dbReference>
<dbReference type="InterPro" id="IPR012341">
    <property type="entry name" value="6hp_glycosidase-like_sf"/>
</dbReference>